<dbReference type="EMBL" id="CP001014">
    <property type="protein sequence ID" value="ACB40831.1"/>
    <property type="molecule type" value="Genomic_DNA"/>
</dbReference>
<keyword evidence="2" id="KW-1185">Reference proteome</keyword>
<dbReference type="PANTHER" id="PTHR34237">
    <property type="entry name" value="PAREP8-RELATED"/>
    <property type="match status" value="1"/>
</dbReference>
<evidence type="ECO:0000313" key="1">
    <source>
        <dbReference type="EMBL" id="ACB40831.1"/>
    </source>
</evidence>
<dbReference type="GeneID" id="6164926"/>
<dbReference type="AlphaFoldDB" id="B1YBM9"/>
<sequence>MAITLSPAVAELLKRAAGDRDVEAFLADLLAGRLDPPERVELYLRLHEKYLREAEELYRGGDLVQAGEKYWGAVTALLNALAEKRGEPHYSHRDYAVLIDRLYRETKDRELVTAFAMAERLHANFYHNFLSPEGFEVHREAALKLVEKLKKLVET</sequence>
<organism evidence="1 2">
    <name type="scientific">Pyrobaculum neutrophilum (strain DSM 2338 / JCM 9278 / NBRC 100436 / V24Sta)</name>
    <name type="common">Thermoproteus neutrophilus</name>
    <dbReference type="NCBI Taxonomy" id="444157"/>
    <lineage>
        <taxon>Archaea</taxon>
        <taxon>Thermoproteota</taxon>
        <taxon>Thermoprotei</taxon>
        <taxon>Thermoproteales</taxon>
        <taxon>Thermoproteaceae</taxon>
        <taxon>Pyrobaculum</taxon>
    </lineage>
</organism>
<accession>B1YBM9</accession>
<dbReference type="Gene3D" id="1.20.120.330">
    <property type="entry name" value="Nucleotidyltransferases domain 2"/>
    <property type="match status" value="1"/>
</dbReference>
<gene>
    <name evidence="1" type="ordered locus">Tneu_1916</name>
</gene>
<evidence type="ECO:0000313" key="2">
    <source>
        <dbReference type="Proteomes" id="UP000001694"/>
    </source>
</evidence>
<dbReference type="HOGENOM" id="CLU_115256_4_0_2"/>
<dbReference type="InterPro" id="IPR010268">
    <property type="entry name" value="PaREP1"/>
</dbReference>
<dbReference type="PANTHER" id="PTHR34237:SF1">
    <property type="entry name" value="PAREP8"/>
    <property type="match status" value="1"/>
</dbReference>
<dbReference type="eggNOG" id="arCOG03722">
    <property type="taxonomic scope" value="Archaea"/>
</dbReference>
<proteinExistence type="predicted"/>
<dbReference type="OrthoDB" id="30877at2157"/>
<dbReference type="Proteomes" id="UP000001694">
    <property type="component" value="Chromosome"/>
</dbReference>
<name>B1YBM9_PYRNV</name>
<protein>
    <submittedName>
        <fullName evidence="1">PaREP1 family protein</fullName>
    </submittedName>
</protein>
<reference evidence="1" key="1">
    <citation type="submission" date="2008-03" db="EMBL/GenBank/DDBJ databases">
        <title>Complete sequence of Thermoproteus neutrophilus V24Sta.</title>
        <authorList>
            <consortium name="US DOE Joint Genome Institute"/>
            <person name="Copeland A."/>
            <person name="Lucas S."/>
            <person name="Lapidus A."/>
            <person name="Glavina del Rio T."/>
            <person name="Dalin E."/>
            <person name="Tice H."/>
            <person name="Bruce D."/>
            <person name="Goodwin L."/>
            <person name="Pitluck S."/>
            <person name="Sims D."/>
            <person name="Brettin T."/>
            <person name="Detter J.C."/>
            <person name="Han C."/>
            <person name="Kuske C.R."/>
            <person name="Schmutz J."/>
            <person name="Larimer F."/>
            <person name="Land M."/>
            <person name="Hauser L."/>
            <person name="Kyrpides N."/>
            <person name="Mikhailova N."/>
            <person name="Biddle J.F."/>
            <person name="Zhang Z."/>
            <person name="Fitz-Gibbon S.T."/>
            <person name="Lowe T.M."/>
            <person name="Saltikov C."/>
            <person name="House C.H."/>
            <person name="Richardson P."/>
        </authorList>
    </citation>
    <scope>NUCLEOTIDE SEQUENCE [LARGE SCALE GENOMIC DNA]</scope>
    <source>
        <strain evidence="1">V24Sta</strain>
    </source>
</reference>
<dbReference type="Pfam" id="PF05942">
    <property type="entry name" value="PaREP1"/>
    <property type="match status" value="1"/>
</dbReference>
<dbReference type="KEGG" id="tne:Tneu_1916"/>
<dbReference type="RefSeq" id="WP_012351250.1">
    <property type="nucleotide sequence ID" value="NC_010525.1"/>
</dbReference>